<sequence>MCGNSLWHSLIVAKYDEQLLVWRMNPIGHKKMLVLWRKIVELFPRLFSLAVNAMAFVYEYAVEVSFVHDNWSLFFRRELRVFEVQQLGELVAIVSRFLLGAIGVDRLIWKPSPMGQFSMGLLYKLMTLFGLQKDSCLGYIWRVKGSSLARVGVCWVPQSPGVLKFNVDGSVFGSFGKAGCGGVLRDDKGHILALFSGPLGSIDFNEAEVQLIVHALVVLLESKWRSHPFVVIESDSVVAVSWVMHLERRSWKCWRTTNEKDSA</sequence>
<keyword evidence="3" id="KW-1185">Reference proteome</keyword>
<gene>
    <name evidence="2" type="ORF">V6N12_058196</name>
</gene>
<reference evidence="2 3" key="1">
    <citation type="journal article" date="2024" name="G3 (Bethesda)">
        <title>Genome assembly of Hibiscus sabdariffa L. provides insights into metabolisms of medicinal natural products.</title>
        <authorList>
            <person name="Kim T."/>
        </authorList>
    </citation>
    <scope>NUCLEOTIDE SEQUENCE [LARGE SCALE GENOMIC DNA]</scope>
    <source>
        <strain evidence="2">TK-2024</strain>
        <tissue evidence="2">Old leaves</tissue>
    </source>
</reference>
<dbReference type="EMBL" id="JBBPBM010000010">
    <property type="protein sequence ID" value="KAK8564613.1"/>
    <property type="molecule type" value="Genomic_DNA"/>
</dbReference>
<accession>A0ABR2ERI5</accession>
<dbReference type="InterPro" id="IPR012337">
    <property type="entry name" value="RNaseH-like_sf"/>
</dbReference>
<dbReference type="Pfam" id="PF13456">
    <property type="entry name" value="RVT_3"/>
    <property type="match status" value="1"/>
</dbReference>
<dbReference type="PANTHER" id="PTHR33033:SF69">
    <property type="entry name" value="POLYNUCLEOTIDYL TRANSFERASE, RIBONUCLEASE H FOLD"/>
    <property type="match status" value="1"/>
</dbReference>
<evidence type="ECO:0000259" key="1">
    <source>
        <dbReference type="Pfam" id="PF13456"/>
    </source>
</evidence>
<dbReference type="InterPro" id="IPR044730">
    <property type="entry name" value="RNase_H-like_dom_plant"/>
</dbReference>
<comment type="caution">
    <text evidence="2">The sequence shown here is derived from an EMBL/GenBank/DDBJ whole genome shotgun (WGS) entry which is preliminary data.</text>
</comment>
<dbReference type="PANTHER" id="PTHR33033">
    <property type="entry name" value="POLYNUCLEOTIDYL TRANSFERASE, RIBONUCLEASE H-LIKE SUPERFAMILY PROTEIN-RELATED"/>
    <property type="match status" value="1"/>
</dbReference>
<dbReference type="InterPro" id="IPR036397">
    <property type="entry name" value="RNaseH_sf"/>
</dbReference>
<dbReference type="InterPro" id="IPR002156">
    <property type="entry name" value="RNaseH_domain"/>
</dbReference>
<organism evidence="2 3">
    <name type="scientific">Hibiscus sabdariffa</name>
    <name type="common">roselle</name>
    <dbReference type="NCBI Taxonomy" id="183260"/>
    <lineage>
        <taxon>Eukaryota</taxon>
        <taxon>Viridiplantae</taxon>
        <taxon>Streptophyta</taxon>
        <taxon>Embryophyta</taxon>
        <taxon>Tracheophyta</taxon>
        <taxon>Spermatophyta</taxon>
        <taxon>Magnoliopsida</taxon>
        <taxon>eudicotyledons</taxon>
        <taxon>Gunneridae</taxon>
        <taxon>Pentapetalae</taxon>
        <taxon>rosids</taxon>
        <taxon>malvids</taxon>
        <taxon>Malvales</taxon>
        <taxon>Malvaceae</taxon>
        <taxon>Malvoideae</taxon>
        <taxon>Hibiscus</taxon>
    </lineage>
</organism>
<dbReference type="CDD" id="cd06222">
    <property type="entry name" value="RNase_H_like"/>
    <property type="match status" value="1"/>
</dbReference>
<dbReference type="SUPFAM" id="SSF53098">
    <property type="entry name" value="Ribonuclease H-like"/>
    <property type="match status" value="1"/>
</dbReference>
<name>A0ABR2ERI5_9ROSI</name>
<dbReference type="Gene3D" id="3.30.420.10">
    <property type="entry name" value="Ribonuclease H-like superfamily/Ribonuclease H"/>
    <property type="match status" value="1"/>
</dbReference>
<evidence type="ECO:0000313" key="3">
    <source>
        <dbReference type="Proteomes" id="UP001472677"/>
    </source>
</evidence>
<evidence type="ECO:0000313" key="2">
    <source>
        <dbReference type="EMBL" id="KAK8564613.1"/>
    </source>
</evidence>
<protein>
    <recommendedName>
        <fullName evidence="1">RNase H type-1 domain-containing protein</fullName>
    </recommendedName>
</protein>
<feature type="domain" description="RNase H type-1" evidence="1">
    <location>
        <begin position="166"/>
        <end position="248"/>
    </location>
</feature>
<proteinExistence type="predicted"/>
<dbReference type="Proteomes" id="UP001472677">
    <property type="component" value="Unassembled WGS sequence"/>
</dbReference>